<evidence type="ECO:0000313" key="1">
    <source>
        <dbReference type="EMBL" id="AST92990.1"/>
    </source>
</evidence>
<dbReference type="KEGG" id="bcoh:BC6307_17845"/>
<dbReference type="AlphaFoldDB" id="A0A223KU37"/>
<gene>
    <name evidence="1" type="ORF">BC6307_17845</name>
</gene>
<organism evidence="1 2">
    <name type="scientific">Sutcliffiella cohnii</name>
    <dbReference type="NCBI Taxonomy" id="33932"/>
    <lineage>
        <taxon>Bacteria</taxon>
        <taxon>Bacillati</taxon>
        <taxon>Bacillota</taxon>
        <taxon>Bacilli</taxon>
        <taxon>Bacillales</taxon>
        <taxon>Bacillaceae</taxon>
        <taxon>Sutcliffiella</taxon>
    </lineage>
</organism>
<dbReference type="RefSeq" id="WP_066412478.1">
    <property type="nucleotide sequence ID" value="NZ_CP018866.1"/>
</dbReference>
<accession>A0A223KU37</accession>
<proteinExistence type="predicted"/>
<reference evidence="1 2" key="1">
    <citation type="submission" date="2016-12" db="EMBL/GenBank/DDBJ databases">
        <title>The whole genome sequencing and assembly of Bacillus cohnii DSM 6307T strain.</title>
        <authorList>
            <person name="Lee Y.-J."/>
            <person name="Yi H."/>
            <person name="Bahn Y.-S."/>
            <person name="Kim J.F."/>
            <person name="Lee D.-W."/>
        </authorList>
    </citation>
    <scope>NUCLEOTIDE SEQUENCE [LARGE SCALE GENOMIC DNA]</scope>
    <source>
        <strain evidence="1 2">DSM 6307</strain>
    </source>
</reference>
<dbReference type="EMBL" id="CP018866">
    <property type="protein sequence ID" value="AST92990.1"/>
    <property type="molecule type" value="Genomic_DNA"/>
</dbReference>
<name>A0A223KU37_9BACI</name>
<dbReference type="STRING" id="1314751.GCA_001591425_00826"/>
<keyword evidence="2" id="KW-1185">Reference proteome</keyword>
<sequence length="139" mass="15987">MVYRPTVRYHEYFRKYVDDLFSLTSLDRSQIIRAALFTAAYSNDFKNLMKQYLKNEEAVIPFPSWKRTEKKYWLEMNPETYGEISTADVEKVLEQEKAVARIQKTAEGGRDVPTPAVDTKGTSKKIEVKNKGGIVLSLG</sequence>
<protein>
    <submittedName>
        <fullName evidence="1">Uncharacterized protein</fullName>
    </submittedName>
</protein>
<evidence type="ECO:0000313" key="2">
    <source>
        <dbReference type="Proteomes" id="UP000215224"/>
    </source>
</evidence>
<dbReference type="Proteomes" id="UP000215224">
    <property type="component" value="Chromosome"/>
</dbReference>